<keyword evidence="2" id="KW-1185">Reference proteome</keyword>
<proteinExistence type="predicted"/>
<accession>A0ABQ7F296</accession>
<dbReference type="Proteomes" id="UP000266723">
    <property type="component" value="Unassembled WGS sequence"/>
</dbReference>
<reference evidence="1 2" key="1">
    <citation type="journal article" date="2020" name="BMC Genomics">
        <title>Intraspecific diversification of the crop wild relative Brassica cretica Lam. using demographic model selection.</title>
        <authorList>
            <person name="Kioukis A."/>
            <person name="Michalopoulou V.A."/>
            <person name="Briers L."/>
            <person name="Pirintsos S."/>
            <person name="Studholme D.J."/>
            <person name="Pavlidis P."/>
            <person name="Sarris P.F."/>
        </authorList>
    </citation>
    <scope>NUCLEOTIDE SEQUENCE [LARGE SCALE GENOMIC DNA]</scope>
    <source>
        <strain evidence="2">cv. PFS-1207/04</strain>
    </source>
</reference>
<comment type="caution">
    <text evidence="1">The sequence shown here is derived from an EMBL/GenBank/DDBJ whole genome shotgun (WGS) entry which is preliminary data.</text>
</comment>
<organism evidence="1 2">
    <name type="scientific">Brassica cretica</name>
    <name type="common">Mustard</name>
    <dbReference type="NCBI Taxonomy" id="69181"/>
    <lineage>
        <taxon>Eukaryota</taxon>
        <taxon>Viridiplantae</taxon>
        <taxon>Streptophyta</taxon>
        <taxon>Embryophyta</taxon>
        <taxon>Tracheophyta</taxon>
        <taxon>Spermatophyta</taxon>
        <taxon>Magnoliopsida</taxon>
        <taxon>eudicotyledons</taxon>
        <taxon>Gunneridae</taxon>
        <taxon>Pentapetalae</taxon>
        <taxon>rosids</taxon>
        <taxon>malvids</taxon>
        <taxon>Brassicales</taxon>
        <taxon>Brassicaceae</taxon>
        <taxon>Brassiceae</taxon>
        <taxon>Brassica</taxon>
    </lineage>
</organism>
<evidence type="ECO:0000313" key="1">
    <source>
        <dbReference type="EMBL" id="KAF3609169.1"/>
    </source>
</evidence>
<sequence length="138" mass="15801">MKLRKTKEDNLDIGAYKEGYLCNHEEFDRETTCYRFSTQPQHAANWFHTKGECATQTHMWKPGYQSLHLRTTSFLVSELVIVCSSCSFSSKVLVHLADPQNFRSDTRNDVALSCQRITSTLEQSDDRSNKMGGSSNRL</sequence>
<evidence type="ECO:0000313" key="2">
    <source>
        <dbReference type="Proteomes" id="UP000266723"/>
    </source>
</evidence>
<protein>
    <submittedName>
        <fullName evidence="1">Uncharacterized protein</fullName>
    </submittedName>
</protein>
<dbReference type="EMBL" id="QGKV02000297">
    <property type="protein sequence ID" value="KAF3609169.1"/>
    <property type="molecule type" value="Genomic_DNA"/>
</dbReference>
<gene>
    <name evidence="1" type="ORF">DY000_02044154</name>
</gene>
<name>A0ABQ7F296_BRACR</name>